<feature type="region of interest" description="Disordered" evidence="1">
    <location>
        <begin position="1643"/>
        <end position="1677"/>
    </location>
</feature>
<dbReference type="Proteomes" id="UP000079169">
    <property type="component" value="Unplaced"/>
</dbReference>
<feature type="region of interest" description="Disordered" evidence="1">
    <location>
        <begin position="2229"/>
        <end position="2299"/>
    </location>
</feature>
<feature type="region of interest" description="Disordered" evidence="1">
    <location>
        <begin position="613"/>
        <end position="672"/>
    </location>
</feature>
<proteinExistence type="predicted"/>
<evidence type="ECO:0000313" key="2">
    <source>
        <dbReference type="Proteomes" id="UP000079169"/>
    </source>
</evidence>
<feature type="region of interest" description="Disordered" evidence="1">
    <location>
        <begin position="883"/>
        <end position="903"/>
    </location>
</feature>
<sequence>MDKHWDYIFLPLKIDDLDQDLELIGTKDLTKDFLQECFTGSTSDCEFNQKIVKLCETWSAYNKILKELDNNHFHQSKTLFQFILKYSLQNILDAKWAELSTEKQAALKENIQTCHHILEQKNWPEALYLSNVLRVVEEPWPPIVVEIFDDKGTPSEIQEYYKYEEGDIFIERIRMLCSECEDLAYKLVKKCYPLSNQQDRTVLHDVRLILMVRQDNLDTLTTELNLLKPSDGVDFVKRLIGYEKLSKVCTYMSNVHAQIGSVLLQAIHLIMVNFMGQPQVDSNYQELCVIWVDKIFTGNKSFKLIQSLGDMSNSSDHLFILTEEIMKKFADIDLPFCIELFTRATTININEFSSTKISKEEKQKLSEVLCKRFLRLAELFHSCHGIRKECILTAFTLYPTQELLKQIVKLCGFLPSSNTVIKQEIISDDENEQTAMDVDYSDNINDQCDDIIYVQSTRPLDALNNDPKGKILTDSINYDCLEAPNIISRDGEQLGLSKTLCDDLSILLLGSRQGNYISWAMDNKELQDACVEFMKNFETQYEERELNYLKVDYSKFDNLPRPEVDEYCGIEKGYEIFLEEEEPEEPRPPKLKKKIVYDSEGNDSTEFDYLYSSSEYSDDSSNNANKKKKKKRYRQHSSSDSDFKPSYKKSYKDKSKDKKLRMKRKRDMENCDDKKAEYKNTTKPKKIKDLTNTIIKQTPKIKPCIRSNLVMKIPVLKNKITKVVAAPERKISLLRLIRKVKVSNDLNNSESSIPPQRCKLDEKKLKTFNILEPEITSKPDKAVEITSVNHIERDKYLELSVIKNSMKSSNNNVHVKSVQQLLYHSNNSLKSTPSSTSYGVFGRDLPEHGIKSKSFSKGIDLLSKCDFSDDYFTQLDMVNKETSNVVPKPKADPIQPNRISPPIVNKHLDIPGLSGPDMFDWIKPPVVTQTVNVLDVLCHKLSPMKTQKSNTNSAIGNSTTSLDHQTPNQNNISKNLHNIDFLGHQNSEDDVLSMNSVINKTDSNNSTPFNLDIFQSSKGNINLCALTSDKHNNHNHNNNIDSNTEVYNTKTNFYPNEKQQLKKEDKSTDPFVNDPELSHLEDTELSHLDGTELPHLEGREKTIMNLTNFYNDAKNQIDDNSESENSLYELNENSQYESVTVLKTEPIIDSNILDTGNNNLINNLDDAVFIFQNNLDVSDTSLTFTPKETDSEIYSKESCTDTSTLNAIKTDTSQDQIEKPQSTLKLINLKPSPLLQPQTFNSTKFSTIRKTAEYTDKVDSNYCNRNMMSTVSDPIPSNQSKVISSAVNFKYISFPEKSDSNKIVLNSKNVKFPIIHMQLPESSLPTLKINDLKRDKVSNEDKIIDNNNVKYLVKDKNIFKLLYVNAPTTESTNNIQIVNQQQTKQQSKVDKTIEHTPSTSFKKIISNPKSPHVSIPKLLHFDSQRNNNPVDVSKILMKTNDKKNGTHNQKDVSTSPKQGVNIIYQPAKHQAVVGSKNLIVTFPPTKINKSTDTQNKSLPLPTEKNADKKFNMNPGCTHKIVLVPAVSETTPPIPDRSNPISSTTMEQVREFESVLEKVKKTSQLKEKVPHDEVINSSFVTTNQKTTKNVTAVTLGNILLQPTKIATYTNLIYTSDKKLAMVDKPFNVKQTPVIIAKTEDKVVKPPSFPPARSTVPTSNTSGSTSANSTVKPIQKAQEDEQTAEKIYKILNSYTEKIKNAPELKNKPAPRRRSNPPITNSSKCRKNVKCSSKFTYEQSPSVELSDTIDKEPTATTVFPLPVPKVKDSPIKAPVQIQQLTMPLCSAQDNQVVLLTNDKHIILKKIKHVQKLCPSSIVKPMLKAEPIAGNLNTQVVHYKIKNDSLHGLNLINYVSPVNVNNRASIITTMTPCTPTNTSSQSKVSKFAQETQTDISMECSPVVVNNLVETYCEPKPIKQVEVVNVNVSTEEPQNKLEKEHDLSSLCVALDKHYFKNIDVLFFTSFIFLNYPSSQLFMFEATYALSRMIRSNSVSNSISKHYTSRQMNELRTFAESRLPLWEKMKIIDDIILKKKGPHICDTMMIMIKKSDNKKTKENILKNIHEDKIEVNKCNKNPKCYGKKNSINDGSKFKFPHPLEPTVIITNEPEDSKDFDMADDTTNYKKSSKNDRKRPYQALTSVNFDEIEVDNPKIPVPKKKKKYGRRAITCSKKTDVSKKTHPTHGEKPGSKMCENNKRNGRVLRINKKQIFKPSIRNKKLKLNNNKKMLLRNKNTQSGMNTKNLGNPFVGNLRNKSHLSQQGNDNSNREASVNRGSSKLQVHKAEEQSTTRNNIKPRARRANNSSGVNLNFDWNILESKINNENKVLTRQSAGSKLLMNNGHEIVSNQKCRKRSPSLVQKTVDNIPLAHNPNSKVIGKNKG</sequence>
<feature type="region of interest" description="Disordered" evidence="1">
    <location>
        <begin position="2104"/>
        <end position="2128"/>
    </location>
</feature>
<dbReference type="PaxDb" id="121845-A0A1S4EDI7"/>
<organism evidence="2 3">
    <name type="scientific">Diaphorina citri</name>
    <name type="common">Asian citrus psyllid</name>
    <dbReference type="NCBI Taxonomy" id="121845"/>
    <lineage>
        <taxon>Eukaryota</taxon>
        <taxon>Metazoa</taxon>
        <taxon>Ecdysozoa</taxon>
        <taxon>Arthropoda</taxon>
        <taxon>Hexapoda</taxon>
        <taxon>Insecta</taxon>
        <taxon>Pterygota</taxon>
        <taxon>Neoptera</taxon>
        <taxon>Paraneoptera</taxon>
        <taxon>Hemiptera</taxon>
        <taxon>Sternorrhyncha</taxon>
        <taxon>Psylloidea</taxon>
        <taxon>Psyllidae</taxon>
        <taxon>Diaphorininae</taxon>
        <taxon>Diaphorina</taxon>
    </lineage>
</organism>
<gene>
    <name evidence="3" type="primary">LOC103510888</name>
</gene>
<feature type="region of interest" description="Disordered" evidence="1">
    <location>
        <begin position="2168"/>
        <end position="2189"/>
    </location>
</feature>
<feature type="compositionally biased region" description="Polar residues" evidence="1">
    <location>
        <begin position="2251"/>
        <end position="2273"/>
    </location>
</feature>
<name>A0A1S4EDI7_DIACI</name>
<feature type="compositionally biased region" description="Low complexity" evidence="1">
    <location>
        <begin position="1656"/>
        <end position="1668"/>
    </location>
</feature>
<keyword evidence="2" id="KW-1185">Reference proteome</keyword>
<feature type="compositionally biased region" description="Polar residues" evidence="1">
    <location>
        <begin position="2229"/>
        <end position="2238"/>
    </location>
</feature>
<feature type="compositionally biased region" description="Basic and acidic residues" evidence="1">
    <location>
        <begin position="637"/>
        <end position="656"/>
    </location>
</feature>
<reference evidence="3" key="1">
    <citation type="submission" date="2025-08" db="UniProtKB">
        <authorList>
            <consortium name="RefSeq"/>
        </authorList>
    </citation>
    <scope>IDENTIFICATION</scope>
</reference>
<dbReference type="RefSeq" id="XP_017300265.1">
    <property type="nucleotide sequence ID" value="XM_017444776.2"/>
</dbReference>
<accession>A0A1S4EDI7</accession>
<dbReference type="GeneID" id="103510888"/>
<evidence type="ECO:0000313" key="3">
    <source>
        <dbReference type="RefSeq" id="XP_017300265.1"/>
    </source>
</evidence>
<feature type="region of interest" description="Disordered" evidence="1">
    <location>
        <begin position="1490"/>
        <end position="1512"/>
    </location>
</feature>
<feature type="compositionally biased region" description="Basic residues" evidence="1">
    <location>
        <begin position="625"/>
        <end position="635"/>
    </location>
</feature>
<evidence type="ECO:0000256" key="1">
    <source>
        <dbReference type="SAM" id="MobiDB-lite"/>
    </source>
</evidence>
<feature type="region of interest" description="Disordered" evidence="1">
    <location>
        <begin position="1697"/>
        <end position="1722"/>
    </location>
</feature>
<dbReference type="KEGG" id="dci:103510888"/>
<protein>
    <submittedName>
        <fullName evidence="3">Uncharacterized protein LOC103510888</fullName>
    </submittedName>
</protein>